<protein>
    <submittedName>
        <fullName evidence="4">Prephenate dehydrogenase</fullName>
    </submittedName>
</protein>
<dbReference type="Gene3D" id="1.10.3660.10">
    <property type="entry name" value="6-phosphogluconate dehydrogenase C-terminal like domain"/>
    <property type="match status" value="1"/>
</dbReference>
<dbReference type="InterPro" id="IPR008927">
    <property type="entry name" value="6-PGluconate_DH-like_C_sf"/>
</dbReference>
<dbReference type="PANTHER" id="PTHR21363">
    <property type="entry name" value="PREPHENATE DEHYDROGENASE"/>
    <property type="match status" value="1"/>
</dbReference>
<dbReference type="InterPro" id="IPR046826">
    <property type="entry name" value="PDH_N"/>
</dbReference>
<dbReference type="InterPro" id="IPR003099">
    <property type="entry name" value="Prephen_DH"/>
</dbReference>
<dbReference type="PANTHER" id="PTHR21363:SF0">
    <property type="entry name" value="PREPHENATE DEHYDROGENASE [NADP(+)]"/>
    <property type="match status" value="1"/>
</dbReference>
<dbReference type="InterPro" id="IPR046825">
    <property type="entry name" value="PDH_C"/>
</dbReference>
<dbReference type="Pfam" id="PF20463">
    <property type="entry name" value="PDH_C"/>
    <property type="match status" value="1"/>
</dbReference>
<evidence type="ECO:0000313" key="5">
    <source>
        <dbReference type="Proteomes" id="UP001500967"/>
    </source>
</evidence>
<dbReference type="Proteomes" id="UP001500967">
    <property type="component" value="Unassembled WGS sequence"/>
</dbReference>
<sequence>MLLGVAMDKVAVLGLGLIGGSLLLRSVDAAVTPSAVGYDADPATRGLATERLGPAAVAADLASAVDGADLVVLAVPLPAVPTVLGALRNVGYRGLLTDVTSVKEPVRALVGEGTRFVGGHPMAGKEASGFDAADAELLVGCAWALCLDAGTALPDWLDVARWVLAIGGQVAPLTSAEHDTAVARISHLPHLVAASLTASAAAEPIGPAALGLGAGSFRDATRVAATRAALTAAMCGGNAAALTSEIDALQARLAEARALLTGEDPIGALTEWLEGPRAIRAQWPPPGVETELPLTRDALLALGRAGGRLTAIGADLARAIRP</sequence>
<proteinExistence type="inferred from homology"/>
<accession>A0ABN0UXI9</accession>
<organism evidence="4 5">
    <name type="scientific">Cryptosporangium japonicum</name>
    <dbReference type="NCBI Taxonomy" id="80872"/>
    <lineage>
        <taxon>Bacteria</taxon>
        <taxon>Bacillati</taxon>
        <taxon>Actinomycetota</taxon>
        <taxon>Actinomycetes</taxon>
        <taxon>Cryptosporangiales</taxon>
        <taxon>Cryptosporangiaceae</taxon>
        <taxon>Cryptosporangium</taxon>
    </lineage>
</organism>
<dbReference type="SUPFAM" id="SSF48179">
    <property type="entry name" value="6-phosphogluconate dehydrogenase C-terminal domain-like"/>
    <property type="match status" value="1"/>
</dbReference>
<name>A0ABN0UXI9_9ACTN</name>
<dbReference type="SUPFAM" id="SSF51735">
    <property type="entry name" value="NAD(P)-binding Rossmann-fold domains"/>
    <property type="match status" value="1"/>
</dbReference>
<evidence type="ECO:0000259" key="3">
    <source>
        <dbReference type="PROSITE" id="PS51176"/>
    </source>
</evidence>
<evidence type="ECO:0000256" key="2">
    <source>
        <dbReference type="ARBA" id="ARBA00023002"/>
    </source>
</evidence>
<keyword evidence="5" id="KW-1185">Reference proteome</keyword>
<comment type="caution">
    <text evidence="4">The sequence shown here is derived from an EMBL/GenBank/DDBJ whole genome shotgun (WGS) entry which is preliminary data.</text>
</comment>
<dbReference type="InterPro" id="IPR050812">
    <property type="entry name" value="Preph/Arog_dehydrog"/>
</dbReference>
<dbReference type="InterPro" id="IPR036291">
    <property type="entry name" value="NAD(P)-bd_dom_sf"/>
</dbReference>
<dbReference type="PROSITE" id="PS51176">
    <property type="entry name" value="PDH_ADH"/>
    <property type="match status" value="1"/>
</dbReference>
<dbReference type="Gene3D" id="3.40.50.720">
    <property type="entry name" value="NAD(P)-binding Rossmann-like Domain"/>
    <property type="match status" value="1"/>
</dbReference>
<feature type="domain" description="Prephenate/arogenate dehydrogenase" evidence="3">
    <location>
        <begin position="8"/>
        <end position="291"/>
    </location>
</feature>
<gene>
    <name evidence="4" type="ORF">GCM10009539_58370</name>
</gene>
<comment type="similarity">
    <text evidence="1">Belongs to the prephenate/arogenate dehydrogenase family.</text>
</comment>
<evidence type="ECO:0000256" key="1">
    <source>
        <dbReference type="ARBA" id="ARBA00007964"/>
    </source>
</evidence>
<evidence type="ECO:0000313" key="4">
    <source>
        <dbReference type="EMBL" id="GAA0264357.1"/>
    </source>
</evidence>
<dbReference type="Pfam" id="PF02153">
    <property type="entry name" value="PDH_N"/>
    <property type="match status" value="1"/>
</dbReference>
<reference evidence="4 5" key="1">
    <citation type="journal article" date="2019" name="Int. J. Syst. Evol. Microbiol.">
        <title>The Global Catalogue of Microorganisms (GCM) 10K type strain sequencing project: providing services to taxonomists for standard genome sequencing and annotation.</title>
        <authorList>
            <consortium name="The Broad Institute Genomics Platform"/>
            <consortium name="The Broad Institute Genome Sequencing Center for Infectious Disease"/>
            <person name="Wu L."/>
            <person name="Ma J."/>
        </authorList>
    </citation>
    <scope>NUCLEOTIDE SEQUENCE [LARGE SCALE GENOMIC DNA]</scope>
    <source>
        <strain evidence="4 5">JCM 10425</strain>
    </source>
</reference>
<dbReference type="EMBL" id="BAAAGX010000023">
    <property type="protein sequence ID" value="GAA0264357.1"/>
    <property type="molecule type" value="Genomic_DNA"/>
</dbReference>
<keyword evidence="2" id="KW-0560">Oxidoreductase</keyword>